<organism evidence="2 3">
    <name type="scientific">Mycobacterium paragordonae</name>
    <dbReference type="NCBI Taxonomy" id="1389713"/>
    <lineage>
        <taxon>Bacteria</taxon>
        <taxon>Bacillati</taxon>
        <taxon>Actinomycetota</taxon>
        <taxon>Actinomycetes</taxon>
        <taxon>Mycobacteriales</taxon>
        <taxon>Mycobacteriaceae</taxon>
        <taxon>Mycobacterium</taxon>
    </lineage>
</organism>
<evidence type="ECO:0000313" key="2">
    <source>
        <dbReference type="EMBL" id="GFG83282.1"/>
    </source>
</evidence>
<evidence type="ECO:0000256" key="1">
    <source>
        <dbReference type="SAM" id="MobiDB-lite"/>
    </source>
</evidence>
<feature type="region of interest" description="Disordered" evidence="1">
    <location>
        <begin position="31"/>
        <end position="58"/>
    </location>
</feature>
<accession>A0ABQ1CG05</accession>
<keyword evidence="3" id="KW-1185">Reference proteome</keyword>
<protein>
    <submittedName>
        <fullName evidence="2">Uncharacterized protein</fullName>
    </submittedName>
</protein>
<proteinExistence type="predicted"/>
<evidence type="ECO:0000313" key="3">
    <source>
        <dbReference type="Proteomes" id="UP000465240"/>
    </source>
</evidence>
<feature type="compositionally biased region" description="Basic and acidic residues" evidence="1">
    <location>
        <begin position="49"/>
        <end position="58"/>
    </location>
</feature>
<sequence>MTDILHLHPLMQQALRTGIVPERHELARLLGKNIDDIPEPDNEAANQETRSKPEDPDAEAFRARYHAMVNEKIIDWLDEHPEHGKHVPAEPRQRIEDDCRRQIQHQWAFHRRRLAEQDED</sequence>
<dbReference type="Proteomes" id="UP000465240">
    <property type="component" value="Unassembled WGS sequence"/>
</dbReference>
<name>A0ABQ1CG05_9MYCO</name>
<dbReference type="EMBL" id="BLKX01000004">
    <property type="protein sequence ID" value="GFG83282.1"/>
    <property type="molecule type" value="Genomic_DNA"/>
</dbReference>
<reference evidence="2 3" key="1">
    <citation type="journal article" date="2019" name="Emerg. Microbes Infect.">
        <title>Comprehensive subspecies identification of 175 nontuberculous mycobacteria species based on 7547 genomic profiles.</title>
        <authorList>
            <person name="Matsumoto Y."/>
            <person name="Kinjo T."/>
            <person name="Motooka D."/>
            <person name="Nabeya D."/>
            <person name="Jung N."/>
            <person name="Uechi K."/>
            <person name="Horii T."/>
            <person name="Iida T."/>
            <person name="Fujita J."/>
            <person name="Nakamura S."/>
        </authorList>
    </citation>
    <scope>NUCLEOTIDE SEQUENCE [LARGE SCALE GENOMIC DNA]</scope>
    <source>
        <strain evidence="2 3">JCM 18565</strain>
    </source>
</reference>
<gene>
    <name evidence="2" type="ORF">MPRG_65580</name>
</gene>
<comment type="caution">
    <text evidence="2">The sequence shown here is derived from an EMBL/GenBank/DDBJ whole genome shotgun (WGS) entry which is preliminary data.</text>
</comment>